<dbReference type="InterPro" id="IPR051959">
    <property type="entry name" value="PAK1-Kinase_Regulator"/>
</dbReference>
<dbReference type="KEGG" id="vra:106752943"/>
<feature type="transmembrane region" description="Helical" evidence="1">
    <location>
        <begin position="210"/>
        <end position="230"/>
    </location>
</feature>
<dbReference type="PANTHER" id="PTHR44675:SF1">
    <property type="entry name" value="P21-ACTIVATED PROTEIN KINASE-INTERACTING PROTEIN 1"/>
    <property type="match status" value="1"/>
</dbReference>
<name>A0A3Q0ERI8_VIGRR</name>
<keyword evidence="1" id="KW-0812">Transmembrane</keyword>
<dbReference type="SUPFAM" id="SSF50978">
    <property type="entry name" value="WD40 repeat-like"/>
    <property type="match status" value="1"/>
</dbReference>
<gene>
    <name evidence="3" type="primary">LOC106752943</name>
</gene>
<dbReference type="AlphaFoldDB" id="A0A3Q0ERI8"/>
<dbReference type="Proteomes" id="UP000087766">
    <property type="component" value="Unplaced"/>
</dbReference>
<protein>
    <submittedName>
        <fullName evidence="3">Uncharacterized protein LOC106752943</fullName>
    </submittedName>
</protein>
<reference evidence="3" key="1">
    <citation type="submission" date="2025-08" db="UniProtKB">
        <authorList>
            <consortium name="RefSeq"/>
        </authorList>
    </citation>
    <scope>IDENTIFICATION</scope>
    <source>
        <tissue evidence="3">Leaf</tissue>
    </source>
</reference>
<sequence>MDSTPQALPSVSKRENCTVVAVSGSVVASGGDDDTIPLYDLSAASSLGSLHQHSASITALSVYAPPNLSFPRNLISADAAGSLAIFDVDGFVHITTLSVHCNAAINDLALHQSCERALTVALTTASLSSTSSAAAATSACNSTRKLLWPSSMRPVTTFLWSRRRRVLSTILRMHAYCSNWNAPSPFSVLLLLGHCMDVFSLGRHRKILSVPIQILIVLSWIMSGFLGHLVKM</sequence>
<evidence type="ECO:0000313" key="3">
    <source>
        <dbReference type="RefSeq" id="XP_022633049.1"/>
    </source>
</evidence>
<dbReference type="RefSeq" id="XP_022633049.1">
    <property type="nucleotide sequence ID" value="XM_022777328.1"/>
</dbReference>
<keyword evidence="1" id="KW-0472">Membrane</keyword>
<dbReference type="Gene3D" id="2.130.10.10">
    <property type="entry name" value="YVTN repeat-like/Quinoprotein amine dehydrogenase"/>
    <property type="match status" value="1"/>
</dbReference>
<keyword evidence="1" id="KW-1133">Transmembrane helix</keyword>
<dbReference type="InterPro" id="IPR036322">
    <property type="entry name" value="WD40_repeat_dom_sf"/>
</dbReference>
<evidence type="ECO:0000313" key="2">
    <source>
        <dbReference type="Proteomes" id="UP000087766"/>
    </source>
</evidence>
<dbReference type="GeneID" id="106752943"/>
<dbReference type="OrthoDB" id="308449at2759"/>
<keyword evidence="2" id="KW-1185">Reference proteome</keyword>
<evidence type="ECO:0000256" key="1">
    <source>
        <dbReference type="SAM" id="Phobius"/>
    </source>
</evidence>
<dbReference type="InterPro" id="IPR015943">
    <property type="entry name" value="WD40/YVTN_repeat-like_dom_sf"/>
</dbReference>
<organism evidence="2 3">
    <name type="scientific">Vigna radiata var. radiata</name>
    <name type="common">Mung bean</name>
    <name type="synonym">Phaseolus aureus</name>
    <dbReference type="NCBI Taxonomy" id="3916"/>
    <lineage>
        <taxon>Eukaryota</taxon>
        <taxon>Viridiplantae</taxon>
        <taxon>Streptophyta</taxon>
        <taxon>Embryophyta</taxon>
        <taxon>Tracheophyta</taxon>
        <taxon>Spermatophyta</taxon>
        <taxon>Magnoliopsida</taxon>
        <taxon>eudicotyledons</taxon>
        <taxon>Gunneridae</taxon>
        <taxon>Pentapetalae</taxon>
        <taxon>rosids</taxon>
        <taxon>fabids</taxon>
        <taxon>Fabales</taxon>
        <taxon>Fabaceae</taxon>
        <taxon>Papilionoideae</taxon>
        <taxon>50 kb inversion clade</taxon>
        <taxon>NPAAA clade</taxon>
        <taxon>indigoferoid/millettioid clade</taxon>
        <taxon>Phaseoleae</taxon>
        <taxon>Vigna</taxon>
    </lineage>
</organism>
<accession>A0A3Q0ERI8</accession>
<proteinExistence type="predicted"/>
<dbReference type="STRING" id="3916.A0A3Q0ERI8"/>
<dbReference type="PANTHER" id="PTHR44675">
    <property type="entry name" value="PAK1 INTERACTING PROTEIN 1"/>
    <property type="match status" value="1"/>
</dbReference>